<dbReference type="Gene3D" id="1.10.10.10">
    <property type="entry name" value="Winged helix-like DNA-binding domain superfamily/Winged helix DNA-binding domain"/>
    <property type="match status" value="1"/>
</dbReference>
<keyword evidence="8" id="KW-1185">Reference proteome</keyword>
<gene>
    <name evidence="7" type="ORF">AUC70_14970</name>
</gene>
<organism evidence="7 8">
    <name type="scientific">Methyloceanibacter stevinii</name>
    <dbReference type="NCBI Taxonomy" id="1774970"/>
    <lineage>
        <taxon>Bacteria</taxon>
        <taxon>Pseudomonadati</taxon>
        <taxon>Pseudomonadota</taxon>
        <taxon>Alphaproteobacteria</taxon>
        <taxon>Hyphomicrobiales</taxon>
        <taxon>Hyphomicrobiaceae</taxon>
        <taxon>Methyloceanibacter</taxon>
    </lineage>
</organism>
<dbReference type="InterPro" id="IPR018490">
    <property type="entry name" value="cNMP-bd_dom_sf"/>
</dbReference>
<dbReference type="GO" id="GO:0003700">
    <property type="term" value="F:DNA-binding transcription factor activity"/>
    <property type="evidence" value="ECO:0007669"/>
    <property type="project" value="TreeGrafter"/>
</dbReference>
<sequence>MGDIGDIELFASLGEENAKRFAPAVTWRTYPANELVIDMDDASNDVLFVVSGSVRVIHRADDGKQVILGELGTGSMFGEMAAIDGIPRSASVTTMQTSLIGSMKAAAFMDVLAHEPEVCRTVLNMLVGRIRSLNLQLYEHAYLTASERLYAELLRLSRPRPGHDGQRSISPPPNQQDLAERIGSRREVVSRALRALEKDELVEKTRGALVLTDPGALNRRISLEACGSNSTNKAPMAARPSA</sequence>
<dbReference type="PANTHER" id="PTHR24567:SF68">
    <property type="entry name" value="DNA-BINDING TRANSCRIPTIONAL DUAL REGULATOR CRP"/>
    <property type="match status" value="1"/>
</dbReference>
<comment type="caution">
    <text evidence="7">The sequence shown here is derived from an EMBL/GenBank/DDBJ whole genome shotgun (WGS) entry which is preliminary data.</text>
</comment>
<evidence type="ECO:0000256" key="1">
    <source>
        <dbReference type="ARBA" id="ARBA00023015"/>
    </source>
</evidence>
<evidence type="ECO:0008006" key="9">
    <source>
        <dbReference type="Google" id="ProtNLM"/>
    </source>
</evidence>
<evidence type="ECO:0000256" key="3">
    <source>
        <dbReference type="ARBA" id="ARBA00023163"/>
    </source>
</evidence>
<feature type="region of interest" description="Disordered" evidence="4">
    <location>
        <begin position="160"/>
        <end position="182"/>
    </location>
</feature>
<dbReference type="PANTHER" id="PTHR24567">
    <property type="entry name" value="CRP FAMILY TRANSCRIPTIONAL REGULATORY PROTEIN"/>
    <property type="match status" value="1"/>
</dbReference>
<feature type="domain" description="Cyclic nucleotide-binding" evidence="5">
    <location>
        <begin position="9"/>
        <end position="129"/>
    </location>
</feature>
<keyword evidence="1" id="KW-0805">Transcription regulation</keyword>
<dbReference type="GO" id="GO:0003677">
    <property type="term" value="F:DNA binding"/>
    <property type="evidence" value="ECO:0007669"/>
    <property type="project" value="UniProtKB-KW"/>
</dbReference>
<dbReference type="SMART" id="SM00100">
    <property type="entry name" value="cNMP"/>
    <property type="match status" value="1"/>
</dbReference>
<dbReference type="InterPro" id="IPR000595">
    <property type="entry name" value="cNMP-bd_dom"/>
</dbReference>
<evidence type="ECO:0000259" key="6">
    <source>
        <dbReference type="PROSITE" id="PS51063"/>
    </source>
</evidence>
<dbReference type="Pfam" id="PF00027">
    <property type="entry name" value="cNMP_binding"/>
    <property type="match status" value="1"/>
</dbReference>
<dbReference type="AlphaFoldDB" id="A0A1E3VSR3"/>
<keyword evidence="3" id="KW-0804">Transcription</keyword>
<evidence type="ECO:0000313" key="7">
    <source>
        <dbReference type="EMBL" id="ODR96568.1"/>
    </source>
</evidence>
<evidence type="ECO:0000256" key="4">
    <source>
        <dbReference type="SAM" id="MobiDB-lite"/>
    </source>
</evidence>
<evidence type="ECO:0000313" key="8">
    <source>
        <dbReference type="Proteomes" id="UP000094172"/>
    </source>
</evidence>
<dbReference type="InterPro" id="IPR050397">
    <property type="entry name" value="Env_Response_Regulators"/>
</dbReference>
<feature type="domain" description="HTH crp-type" evidence="6">
    <location>
        <begin position="143"/>
        <end position="215"/>
    </location>
</feature>
<name>A0A1E3VSR3_9HYPH</name>
<dbReference type="SUPFAM" id="SSF46785">
    <property type="entry name" value="Winged helix' DNA-binding domain"/>
    <property type="match status" value="1"/>
</dbReference>
<dbReference type="RefSeq" id="WP_069443525.1">
    <property type="nucleotide sequence ID" value="NZ_LPWE01000004.1"/>
</dbReference>
<dbReference type="InterPro" id="IPR012318">
    <property type="entry name" value="HTH_CRP"/>
</dbReference>
<evidence type="ECO:0000259" key="5">
    <source>
        <dbReference type="PROSITE" id="PS50042"/>
    </source>
</evidence>
<dbReference type="STRING" id="1774970.AUC70_14970"/>
<protein>
    <recommendedName>
        <fullName evidence="9">Crp/Fnr family transcriptional regulator</fullName>
    </recommendedName>
</protein>
<dbReference type="InterPro" id="IPR036390">
    <property type="entry name" value="WH_DNA-bd_sf"/>
</dbReference>
<accession>A0A1E3VSR3</accession>
<proteinExistence type="predicted"/>
<dbReference type="PROSITE" id="PS51063">
    <property type="entry name" value="HTH_CRP_2"/>
    <property type="match status" value="1"/>
</dbReference>
<dbReference type="SMART" id="SM00419">
    <property type="entry name" value="HTH_CRP"/>
    <property type="match status" value="1"/>
</dbReference>
<keyword evidence="2" id="KW-0238">DNA-binding</keyword>
<dbReference type="GO" id="GO:0005829">
    <property type="term" value="C:cytosol"/>
    <property type="evidence" value="ECO:0007669"/>
    <property type="project" value="TreeGrafter"/>
</dbReference>
<dbReference type="SUPFAM" id="SSF51206">
    <property type="entry name" value="cAMP-binding domain-like"/>
    <property type="match status" value="1"/>
</dbReference>
<dbReference type="Gene3D" id="2.60.120.10">
    <property type="entry name" value="Jelly Rolls"/>
    <property type="match status" value="1"/>
</dbReference>
<dbReference type="InterPro" id="IPR014710">
    <property type="entry name" value="RmlC-like_jellyroll"/>
</dbReference>
<evidence type="ECO:0000256" key="2">
    <source>
        <dbReference type="ARBA" id="ARBA00023125"/>
    </source>
</evidence>
<dbReference type="EMBL" id="LPWE01000004">
    <property type="protein sequence ID" value="ODR96568.1"/>
    <property type="molecule type" value="Genomic_DNA"/>
</dbReference>
<dbReference type="PROSITE" id="PS50042">
    <property type="entry name" value="CNMP_BINDING_3"/>
    <property type="match status" value="1"/>
</dbReference>
<dbReference type="CDD" id="cd00038">
    <property type="entry name" value="CAP_ED"/>
    <property type="match status" value="1"/>
</dbReference>
<reference evidence="7 8" key="1">
    <citation type="journal article" date="2016" name="Environ. Microbiol.">
        <title>New Methyloceanibacter diversity from North Sea sediments includes methanotroph containing solely the soluble methane monooxygenase.</title>
        <authorList>
            <person name="Vekeman B."/>
            <person name="Kerckhof F.M."/>
            <person name="Cremers G."/>
            <person name="de Vos P."/>
            <person name="Vandamme P."/>
            <person name="Boon N."/>
            <person name="Op den Camp H.J."/>
            <person name="Heylen K."/>
        </authorList>
    </citation>
    <scope>NUCLEOTIDE SEQUENCE [LARGE SCALE GENOMIC DNA]</scope>
    <source>
        <strain evidence="7 8">R-67176</strain>
    </source>
</reference>
<dbReference type="InterPro" id="IPR036388">
    <property type="entry name" value="WH-like_DNA-bd_sf"/>
</dbReference>
<dbReference type="Proteomes" id="UP000094172">
    <property type="component" value="Unassembled WGS sequence"/>
</dbReference>
<dbReference type="Pfam" id="PF13545">
    <property type="entry name" value="HTH_Crp_2"/>
    <property type="match status" value="1"/>
</dbReference>